<evidence type="ECO:0000313" key="3">
    <source>
        <dbReference type="Proteomes" id="UP001175228"/>
    </source>
</evidence>
<proteinExistence type="predicted"/>
<dbReference type="Gene3D" id="3.30.420.10">
    <property type="entry name" value="Ribonuclease H-like superfamily/Ribonuclease H"/>
    <property type="match status" value="1"/>
</dbReference>
<dbReference type="AlphaFoldDB" id="A0AA39UNF1"/>
<sequence>MLRVATAFNVRLDMLTPSQEVRRQIPIWHHVGLKMTKQKRYGSQVCHCLMDVHQVEMAGDAEAMARRLGSQAHKTRKNCGCEECRNDRCNRGCENPHKCTQKAKYLLDCLVEKWDPCRLDQDDGLSLMDEMKHQNKMAKQENGLLHFNPDIDRENSLTEGIKIFTSGGERYTIAMGPEGGPVTISIAYTDGSAYDNSTANACAGAGIWFGDGDERNIHVRLPGPYQTNNVAEI</sequence>
<dbReference type="GO" id="GO:0004523">
    <property type="term" value="F:RNA-DNA hybrid ribonuclease activity"/>
    <property type="evidence" value="ECO:0007669"/>
    <property type="project" value="InterPro"/>
</dbReference>
<evidence type="ECO:0000259" key="1">
    <source>
        <dbReference type="PROSITE" id="PS50879"/>
    </source>
</evidence>
<protein>
    <recommendedName>
        <fullName evidence="1">RNase H type-1 domain-containing protein</fullName>
    </recommendedName>
</protein>
<dbReference type="PROSITE" id="PS50879">
    <property type="entry name" value="RNASE_H_1"/>
    <property type="match status" value="1"/>
</dbReference>
<accession>A0AA39UNF1</accession>
<gene>
    <name evidence="2" type="ORF">EDD18DRAFT_1074436</name>
</gene>
<dbReference type="Proteomes" id="UP001175228">
    <property type="component" value="Unassembled WGS sequence"/>
</dbReference>
<feature type="domain" description="RNase H type-1" evidence="1">
    <location>
        <begin position="181"/>
        <end position="233"/>
    </location>
</feature>
<keyword evidence="3" id="KW-1185">Reference proteome</keyword>
<dbReference type="InterPro" id="IPR036397">
    <property type="entry name" value="RNaseH_sf"/>
</dbReference>
<organism evidence="2 3">
    <name type="scientific">Armillaria luteobubalina</name>
    <dbReference type="NCBI Taxonomy" id="153913"/>
    <lineage>
        <taxon>Eukaryota</taxon>
        <taxon>Fungi</taxon>
        <taxon>Dikarya</taxon>
        <taxon>Basidiomycota</taxon>
        <taxon>Agaricomycotina</taxon>
        <taxon>Agaricomycetes</taxon>
        <taxon>Agaricomycetidae</taxon>
        <taxon>Agaricales</taxon>
        <taxon>Marasmiineae</taxon>
        <taxon>Physalacriaceae</taxon>
        <taxon>Armillaria</taxon>
    </lineage>
</organism>
<dbReference type="InterPro" id="IPR012337">
    <property type="entry name" value="RNaseH-like_sf"/>
</dbReference>
<dbReference type="GO" id="GO:0003676">
    <property type="term" value="F:nucleic acid binding"/>
    <property type="evidence" value="ECO:0007669"/>
    <property type="project" value="InterPro"/>
</dbReference>
<dbReference type="SUPFAM" id="SSF53098">
    <property type="entry name" value="Ribonuclease H-like"/>
    <property type="match status" value="1"/>
</dbReference>
<comment type="caution">
    <text evidence="2">The sequence shown here is derived from an EMBL/GenBank/DDBJ whole genome shotgun (WGS) entry which is preliminary data.</text>
</comment>
<name>A0AA39UNF1_9AGAR</name>
<reference evidence="2" key="1">
    <citation type="submission" date="2023-06" db="EMBL/GenBank/DDBJ databases">
        <authorList>
            <consortium name="Lawrence Berkeley National Laboratory"/>
            <person name="Ahrendt S."/>
            <person name="Sahu N."/>
            <person name="Indic B."/>
            <person name="Wong-Bajracharya J."/>
            <person name="Merenyi Z."/>
            <person name="Ke H.-M."/>
            <person name="Monk M."/>
            <person name="Kocsube S."/>
            <person name="Drula E."/>
            <person name="Lipzen A."/>
            <person name="Balint B."/>
            <person name="Henrissat B."/>
            <person name="Andreopoulos B."/>
            <person name="Martin F.M."/>
            <person name="Harder C.B."/>
            <person name="Rigling D."/>
            <person name="Ford K.L."/>
            <person name="Foster G.D."/>
            <person name="Pangilinan J."/>
            <person name="Papanicolaou A."/>
            <person name="Barry K."/>
            <person name="LaButti K."/>
            <person name="Viragh M."/>
            <person name="Koriabine M."/>
            <person name="Yan M."/>
            <person name="Riley R."/>
            <person name="Champramary S."/>
            <person name="Plett K.L."/>
            <person name="Tsai I.J."/>
            <person name="Slot J."/>
            <person name="Sipos G."/>
            <person name="Plett J."/>
            <person name="Nagy L.G."/>
            <person name="Grigoriev I.V."/>
        </authorList>
    </citation>
    <scope>NUCLEOTIDE SEQUENCE</scope>
    <source>
        <strain evidence="2">HWK02</strain>
    </source>
</reference>
<dbReference type="EMBL" id="JAUEPU010000015">
    <property type="protein sequence ID" value="KAK0496497.1"/>
    <property type="molecule type" value="Genomic_DNA"/>
</dbReference>
<dbReference type="InterPro" id="IPR002156">
    <property type="entry name" value="RNaseH_domain"/>
</dbReference>
<evidence type="ECO:0000313" key="2">
    <source>
        <dbReference type="EMBL" id="KAK0496497.1"/>
    </source>
</evidence>